<dbReference type="EMBL" id="LN728481">
    <property type="protein sequence ID" value="CEP12817.1"/>
    <property type="molecule type" value="Genomic_DNA"/>
</dbReference>
<feature type="compositionally biased region" description="Polar residues" evidence="1">
    <location>
        <begin position="1"/>
        <end position="18"/>
    </location>
</feature>
<accession>A0A0B7N5Y0</accession>
<gene>
    <name evidence="2" type="primary">PARPA_06812.1 scaffold 24133</name>
</gene>
<protein>
    <submittedName>
        <fullName evidence="2">Uncharacterized protein</fullName>
    </submittedName>
</protein>
<reference evidence="2 3" key="1">
    <citation type="submission" date="2014-09" db="EMBL/GenBank/DDBJ databases">
        <authorList>
            <person name="Ellenberger Sabrina"/>
        </authorList>
    </citation>
    <scope>NUCLEOTIDE SEQUENCE [LARGE SCALE GENOMIC DNA]</scope>
    <source>
        <strain evidence="2 3">CBS 412.66</strain>
    </source>
</reference>
<keyword evidence="3" id="KW-1185">Reference proteome</keyword>
<sequence length="262" mass="29028">MESNLTSSLSDESMSAGGSSPPLDNLAGLSKLSLDGDIEINEGVEESVVTPVALVVPFLVFPSSASGPTVASAARNSVDVVKKLIAKRDYYLTLLSDMVLSIELDNETGQEHIGEVRMQVEELNKLISAYKHSVKLSNDRVAYSIKSIMNKRSSFTGIALSKRDFRPRFQLKSAAVKYFPGEEAFDSVFHFFLRNFEKVVGSAGQDDYDEWLKQELVKCRTWKEVGVEFVKKLKNPLLRLNARRAVLSAAMQGGETVEVYYS</sequence>
<organism evidence="2 3">
    <name type="scientific">Parasitella parasitica</name>
    <dbReference type="NCBI Taxonomy" id="35722"/>
    <lineage>
        <taxon>Eukaryota</taxon>
        <taxon>Fungi</taxon>
        <taxon>Fungi incertae sedis</taxon>
        <taxon>Mucoromycota</taxon>
        <taxon>Mucoromycotina</taxon>
        <taxon>Mucoromycetes</taxon>
        <taxon>Mucorales</taxon>
        <taxon>Mucorineae</taxon>
        <taxon>Mucoraceae</taxon>
        <taxon>Parasitella</taxon>
    </lineage>
</organism>
<name>A0A0B7N5Y0_9FUNG</name>
<dbReference type="AlphaFoldDB" id="A0A0B7N5Y0"/>
<dbReference type="Proteomes" id="UP000054107">
    <property type="component" value="Unassembled WGS sequence"/>
</dbReference>
<dbReference type="STRING" id="35722.A0A0B7N5Y0"/>
<proteinExistence type="predicted"/>
<evidence type="ECO:0000313" key="2">
    <source>
        <dbReference type="EMBL" id="CEP12817.1"/>
    </source>
</evidence>
<feature type="region of interest" description="Disordered" evidence="1">
    <location>
        <begin position="1"/>
        <end position="22"/>
    </location>
</feature>
<evidence type="ECO:0000313" key="3">
    <source>
        <dbReference type="Proteomes" id="UP000054107"/>
    </source>
</evidence>
<evidence type="ECO:0000256" key="1">
    <source>
        <dbReference type="SAM" id="MobiDB-lite"/>
    </source>
</evidence>
<dbReference type="OrthoDB" id="2287030at2759"/>